<dbReference type="Proteomes" id="UP000230595">
    <property type="component" value="Unassembled WGS sequence"/>
</dbReference>
<proteinExistence type="inferred from homology"/>
<dbReference type="InterPro" id="IPR003416">
    <property type="entry name" value="MgtC/SapB/SrpB/YhiD_fam"/>
</dbReference>
<evidence type="ECO:0000313" key="10">
    <source>
        <dbReference type="Proteomes" id="UP000230595"/>
    </source>
</evidence>
<keyword evidence="5 7" id="KW-1133">Transmembrane helix</keyword>
<dbReference type="PANTHER" id="PTHR33778:SF1">
    <property type="entry name" value="MAGNESIUM TRANSPORTER YHID-RELATED"/>
    <property type="match status" value="1"/>
</dbReference>
<evidence type="ECO:0000256" key="5">
    <source>
        <dbReference type="ARBA" id="ARBA00022989"/>
    </source>
</evidence>
<comment type="similarity">
    <text evidence="2">Belongs to the MgtC/SapB family.</text>
</comment>
<comment type="caution">
    <text evidence="9">The sequence shown here is derived from an EMBL/GenBank/DDBJ whole genome shotgun (WGS) entry which is preliminary data.</text>
</comment>
<organism evidence="9 10">
    <name type="scientific">Candidatus Wolfebacteria bacterium CG02_land_8_20_14_3_00_37_12</name>
    <dbReference type="NCBI Taxonomy" id="1975066"/>
    <lineage>
        <taxon>Bacteria</taxon>
        <taxon>Candidatus Wolfeibacteriota</taxon>
    </lineage>
</organism>
<gene>
    <name evidence="9" type="ORF">COS33_01700</name>
</gene>
<comment type="subcellular location">
    <subcellularLocation>
        <location evidence="1">Cell membrane</location>
        <topology evidence="1">Multi-pass membrane protein</topology>
    </subcellularLocation>
</comment>
<dbReference type="AlphaFoldDB" id="A0A2M7CPW1"/>
<evidence type="ECO:0000256" key="6">
    <source>
        <dbReference type="ARBA" id="ARBA00023136"/>
    </source>
</evidence>
<dbReference type="Pfam" id="PF02308">
    <property type="entry name" value="MgtC"/>
    <property type="match status" value="1"/>
</dbReference>
<accession>A0A2M7CPW1</accession>
<dbReference type="PRINTS" id="PR01837">
    <property type="entry name" value="MGTCSAPBPROT"/>
</dbReference>
<keyword evidence="4 7" id="KW-0812">Transmembrane</keyword>
<protein>
    <submittedName>
        <fullName evidence="9">Magnesium transporter MgtC</fullName>
    </submittedName>
</protein>
<keyword evidence="6 7" id="KW-0472">Membrane</keyword>
<evidence type="ECO:0000256" key="1">
    <source>
        <dbReference type="ARBA" id="ARBA00004651"/>
    </source>
</evidence>
<feature type="transmembrane region" description="Helical" evidence="7">
    <location>
        <begin position="37"/>
        <end position="56"/>
    </location>
</feature>
<sequence length="142" mass="15318">MESLFQNWEIFMRLILAVFFGSLIGIERQIARKTAGLRTFSLISLSSCLLAVISILLKKSFPDFNIAIIPPSIIGGIGFIGAGLIIFHGSQPSGITTAAGLLVAAAVGMATGFGFYSIAVFTVIITLIVFTILWIFEKKFLD</sequence>
<feature type="non-terminal residue" evidence="9">
    <location>
        <position position="142"/>
    </location>
</feature>
<feature type="transmembrane region" description="Helical" evidence="7">
    <location>
        <begin position="6"/>
        <end position="25"/>
    </location>
</feature>
<dbReference type="GO" id="GO:0005886">
    <property type="term" value="C:plasma membrane"/>
    <property type="evidence" value="ECO:0007669"/>
    <property type="project" value="UniProtKB-SubCell"/>
</dbReference>
<feature type="transmembrane region" description="Helical" evidence="7">
    <location>
        <begin position="94"/>
        <end position="112"/>
    </location>
</feature>
<feature type="transmembrane region" description="Helical" evidence="7">
    <location>
        <begin position="118"/>
        <end position="136"/>
    </location>
</feature>
<evidence type="ECO:0000313" key="9">
    <source>
        <dbReference type="EMBL" id="PIV31720.1"/>
    </source>
</evidence>
<name>A0A2M7CPW1_9BACT</name>
<feature type="domain" description="MgtC/SapB/SrpB/YhiD N-terminal" evidence="8">
    <location>
        <begin position="14"/>
        <end position="136"/>
    </location>
</feature>
<reference evidence="10" key="1">
    <citation type="submission" date="2017-09" db="EMBL/GenBank/DDBJ databases">
        <title>Depth-based differentiation of microbial function through sediment-hosted aquifers and enrichment of novel symbionts in the deep terrestrial subsurface.</title>
        <authorList>
            <person name="Probst A.J."/>
            <person name="Ladd B."/>
            <person name="Jarett J.K."/>
            <person name="Geller-Mcgrath D.E."/>
            <person name="Sieber C.M.K."/>
            <person name="Emerson J.B."/>
            <person name="Anantharaman K."/>
            <person name="Thomas B.C."/>
            <person name="Malmstrom R."/>
            <person name="Stieglmeier M."/>
            <person name="Klingl A."/>
            <person name="Woyke T."/>
            <person name="Ryan C.M."/>
            <person name="Banfield J.F."/>
        </authorList>
    </citation>
    <scope>NUCLEOTIDE SEQUENCE [LARGE SCALE GENOMIC DNA]</scope>
</reference>
<dbReference type="PANTHER" id="PTHR33778">
    <property type="entry name" value="PROTEIN MGTC"/>
    <property type="match status" value="1"/>
</dbReference>
<keyword evidence="3" id="KW-1003">Cell membrane</keyword>
<evidence type="ECO:0000256" key="4">
    <source>
        <dbReference type="ARBA" id="ARBA00022692"/>
    </source>
</evidence>
<feature type="transmembrane region" description="Helical" evidence="7">
    <location>
        <begin position="68"/>
        <end position="87"/>
    </location>
</feature>
<dbReference type="EMBL" id="PEUH01000039">
    <property type="protein sequence ID" value="PIV31720.1"/>
    <property type="molecule type" value="Genomic_DNA"/>
</dbReference>
<evidence type="ECO:0000259" key="8">
    <source>
        <dbReference type="Pfam" id="PF02308"/>
    </source>
</evidence>
<evidence type="ECO:0000256" key="7">
    <source>
        <dbReference type="SAM" id="Phobius"/>
    </source>
</evidence>
<evidence type="ECO:0000256" key="2">
    <source>
        <dbReference type="ARBA" id="ARBA00009298"/>
    </source>
</evidence>
<dbReference type="InterPro" id="IPR049177">
    <property type="entry name" value="MgtC_SapB_SrpB_YhiD_N"/>
</dbReference>
<evidence type="ECO:0000256" key="3">
    <source>
        <dbReference type="ARBA" id="ARBA00022475"/>
    </source>
</evidence>